<dbReference type="InterPro" id="IPR000160">
    <property type="entry name" value="GGDEF_dom"/>
</dbReference>
<keyword evidence="3" id="KW-0812">Transmembrane</keyword>
<evidence type="ECO:0000313" key="6">
    <source>
        <dbReference type="Proteomes" id="UP000239434"/>
    </source>
</evidence>
<evidence type="ECO:0000313" key="5">
    <source>
        <dbReference type="EMBL" id="PRD41288.1"/>
    </source>
</evidence>
<dbReference type="PANTHER" id="PTHR45138:SF9">
    <property type="entry name" value="DIGUANYLATE CYCLASE DGCM-RELATED"/>
    <property type="match status" value="1"/>
</dbReference>
<dbReference type="Proteomes" id="UP000239434">
    <property type="component" value="Unassembled WGS sequence"/>
</dbReference>
<gene>
    <name evidence="5" type="ORF">C5748_22590</name>
</gene>
<protein>
    <recommendedName>
        <fullName evidence="1">diguanylate cyclase</fullName>
        <ecNumber evidence="1">2.7.7.65</ecNumber>
    </recommendedName>
</protein>
<dbReference type="SMART" id="SM00267">
    <property type="entry name" value="GGDEF"/>
    <property type="match status" value="1"/>
</dbReference>
<dbReference type="NCBIfam" id="TIGR00254">
    <property type="entry name" value="GGDEF"/>
    <property type="match status" value="1"/>
</dbReference>
<dbReference type="RefSeq" id="WP_105744568.1">
    <property type="nucleotide sequence ID" value="NZ_PVBR01000022.1"/>
</dbReference>
<feature type="transmembrane region" description="Helical" evidence="3">
    <location>
        <begin position="36"/>
        <end position="59"/>
    </location>
</feature>
<feature type="transmembrane region" description="Helical" evidence="3">
    <location>
        <begin position="9"/>
        <end position="30"/>
    </location>
</feature>
<dbReference type="PROSITE" id="PS50887">
    <property type="entry name" value="GGDEF"/>
    <property type="match status" value="1"/>
</dbReference>
<dbReference type="CDD" id="cd01949">
    <property type="entry name" value="GGDEF"/>
    <property type="match status" value="1"/>
</dbReference>
<keyword evidence="3" id="KW-1133">Transmembrane helix</keyword>
<dbReference type="InterPro" id="IPR029787">
    <property type="entry name" value="Nucleotide_cyclase"/>
</dbReference>
<organism evidence="5 6">
    <name type="scientific">Phyllobacterium phragmitis</name>
    <dbReference type="NCBI Taxonomy" id="2670329"/>
    <lineage>
        <taxon>Bacteria</taxon>
        <taxon>Pseudomonadati</taxon>
        <taxon>Pseudomonadota</taxon>
        <taxon>Alphaproteobacteria</taxon>
        <taxon>Hyphomicrobiales</taxon>
        <taxon>Phyllobacteriaceae</taxon>
        <taxon>Phyllobacterium</taxon>
    </lineage>
</organism>
<dbReference type="PANTHER" id="PTHR45138">
    <property type="entry name" value="REGULATORY COMPONENTS OF SENSORY TRANSDUCTION SYSTEM"/>
    <property type="match status" value="1"/>
</dbReference>
<comment type="catalytic activity">
    <reaction evidence="2">
        <text>2 GTP = 3',3'-c-di-GMP + 2 diphosphate</text>
        <dbReference type="Rhea" id="RHEA:24898"/>
        <dbReference type="ChEBI" id="CHEBI:33019"/>
        <dbReference type="ChEBI" id="CHEBI:37565"/>
        <dbReference type="ChEBI" id="CHEBI:58805"/>
        <dbReference type="EC" id="2.7.7.65"/>
    </reaction>
</comment>
<dbReference type="AlphaFoldDB" id="A0A2S9ILA7"/>
<keyword evidence="3" id="KW-0472">Membrane</keyword>
<dbReference type="GO" id="GO:0005886">
    <property type="term" value="C:plasma membrane"/>
    <property type="evidence" value="ECO:0007669"/>
    <property type="project" value="TreeGrafter"/>
</dbReference>
<dbReference type="FunFam" id="3.30.70.270:FF:000001">
    <property type="entry name" value="Diguanylate cyclase domain protein"/>
    <property type="match status" value="1"/>
</dbReference>
<dbReference type="EC" id="2.7.7.65" evidence="1"/>
<dbReference type="InterPro" id="IPR043128">
    <property type="entry name" value="Rev_trsase/Diguanyl_cyclase"/>
</dbReference>
<sequence length="268" mass="29500">MNTALLKAFLMTLAVVAFCELVTCAVLLWIGAEITLFPLLMTAVLPTVTAFPNALYTYMQNHKLKVALRELSLAHRQLQAKSRIDHMTGLLNRGTFFDAMKISRSRVETGAVLVIDADHFKSINDTHGHAIGDRALKIIAFALQNVTRKGDIVGRIGGEEFCIFLPAASRETALRLAERIRSEVENAPFYTSANQIYPLTISIGCAMAPKHESNSQVLSKADKCLYQAKQRGRNCVVFDDSDLPVAAVHPHPRLAAANERDLSGNKRA</sequence>
<proteinExistence type="predicted"/>
<evidence type="ECO:0000259" key="4">
    <source>
        <dbReference type="PROSITE" id="PS50887"/>
    </source>
</evidence>
<dbReference type="EMBL" id="PVBR01000022">
    <property type="protein sequence ID" value="PRD41288.1"/>
    <property type="molecule type" value="Genomic_DNA"/>
</dbReference>
<name>A0A2S9ILA7_9HYPH</name>
<evidence type="ECO:0000256" key="3">
    <source>
        <dbReference type="SAM" id="Phobius"/>
    </source>
</evidence>
<dbReference type="InterPro" id="IPR050469">
    <property type="entry name" value="Diguanylate_Cyclase"/>
</dbReference>
<reference evidence="5 6" key="1">
    <citation type="submission" date="2018-02" db="EMBL/GenBank/DDBJ databases">
        <title>The draft genome of Phyllobacterium sp. 1N-3.</title>
        <authorList>
            <person name="Liu L."/>
            <person name="Li L."/>
            <person name="Zhang X."/>
            <person name="Wang T."/>
            <person name="Liang L."/>
        </authorList>
    </citation>
    <scope>NUCLEOTIDE SEQUENCE [LARGE SCALE GENOMIC DNA]</scope>
    <source>
        <strain evidence="5 6">1N-3</strain>
    </source>
</reference>
<feature type="domain" description="GGDEF" evidence="4">
    <location>
        <begin position="108"/>
        <end position="241"/>
    </location>
</feature>
<dbReference type="GO" id="GO:0043709">
    <property type="term" value="P:cell adhesion involved in single-species biofilm formation"/>
    <property type="evidence" value="ECO:0007669"/>
    <property type="project" value="TreeGrafter"/>
</dbReference>
<comment type="caution">
    <text evidence="5">The sequence shown here is derived from an EMBL/GenBank/DDBJ whole genome shotgun (WGS) entry which is preliminary data.</text>
</comment>
<dbReference type="Pfam" id="PF00990">
    <property type="entry name" value="GGDEF"/>
    <property type="match status" value="1"/>
</dbReference>
<evidence type="ECO:0000256" key="1">
    <source>
        <dbReference type="ARBA" id="ARBA00012528"/>
    </source>
</evidence>
<accession>A0A2S9ILA7</accession>
<dbReference type="GO" id="GO:0052621">
    <property type="term" value="F:diguanylate cyclase activity"/>
    <property type="evidence" value="ECO:0007669"/>
    <property type="project" value="UniProtKB-EC"/>
</dbReference>
<evidence type="ECO:0000256" key="2">
    <source>
        <dbReference type="ARBA" id="ARBA00034247"/>
    </source>
</evidence>
<dbReference type="SUPFAM" id="SSF55073">
    <property type="entry name" value="Nucleotide cyclase"/>
    <property type="match status" value="1"/>
</dbReference>
<dbReference type="GO" id="GO:1902201">
    <property type="term" value="P:negative regulation of bacterial-type flagellum-dependent cell motility"/>
    <property type="evidence" value="ECO:0007669"/>
    <property type="project" value="TreeGrafter"/>
</dbReference>
<dbReference type="Gene3D" id="3.30.70.270">
    <property type="match status" value="1"/>
</dbReference>
<keyword evidence="6" id="KW-1185">Reference proteome</keyword>